<reference evidence="7" key="1">
    <citation type="submission" date="2025-08" db="UniProtKB">
        <authorList>
            <consortium name="RefSeq"/>
        </authorList>
    </citation>
    <scope>IDENTIFICATION</scope>
    <source>
        <tissue evidence="7">Tentacle</tissue>
    </source>
</reference>
<feature type="repeat" description="WD" evidence="5">
    <location>
        <begin position="320"/>
        <end position="361"/>
    </location>
</feature>
<sequence length="607" mass="66838">MSFEGKAVFASLPRVKRGIPTVLKGDPKGKNILYTNGKSVFIRDIENPTECDVYSQHAKDTTIAVYAPSGFYIASGDISGKLRIWDTTQKEHILKYEYQPLGRAIKDLAWSPDSKRIVTVGDGNEKYGAVFLWDSGSNVGTIEQHMKQINAVDYKSSRPYRICTASEDFAVNFYEGPPFKFKHRNSEHTNFVNCVKYSPDGSVFVSGGADGKVVLYDGKEGTVVDEFGKSEPNGKAHKGGVYGVSFSPDGNQFLTASADRTCKIWNVPDRTLTTTFKFGSDLEDMQVGCLWQGENLISVSLSGYLNYLDRENPDTPKKIIMGHYQNISAVATSIEKKRIYSASFDGRIISWDADGNGRVFKGKGHTNEIRYMAVDEENLVTCGLDDTIRFTSLETETFGSDVVSLDGQPQGLGLGKDGLVVVPLVEEVVVIRNKRIVSRLKVHYEPSGASIHPGQNEVAIGAKFERCAYIYTLENDTLVEKTKANVEGGSGVLLVGYSPDGAYLGISNDSKKSYCLTTSDYKDISGEWYGHAAKIFSLAWSPDSKFMATGGLDSHIFIYKPEEPKKKAMSIKFAHPQSPVTCVAWLDNTTLVSGAQDCCLRIWGFKA</sequence>
<dbReference type="SMART" id="SM00320">
    <property type="entry name" value="WD40"/>
    <property type="match status" value="9"/>
</dbReference>
<dbReference type="InterPro" id="IPR036322">
    <property type="entry name" value="WD40_repeat_dom_sf"/>
</dbReference>
<dbReference type="FunCoup" id="A0A6P8ICY5">
    <property type="interactions" value="1438"/>
</dbReference>
<dbReference type="GO" id="GO:0030042">
    <property type="term" value="P:actin filament depolymerization"/>
    <property type="evidence" value="ECO:0007669"/>
    <property type="project" value="TreeGrafter"/>
</dbReference>
<dbReference type="GeneID" id="116298675"/>
<organism evidence="6 7">
    <name type="scientific">Actinia tenebrosa</name>
    <name type="common">Australian red waratah sea anemone</name>
    <dbReference type="NCBI Taxonomy" id="6105"/>
    <lineage>
        <taxon>Eukaryota</taxon>
        <taxon>Metazoa</taxon>
        <taxon>Cnidaria</taxon>
        <taxon>Anthozoa</taxon>
        <taxon>Hexacorallia</taxon>
        <taxon>Actiniaria</taxon>
        <taxon>Actiniidae</taxon>
        <taxon>Actinia</taxon>
    </lineage>
</organism>
<keyword evidence="6" id="KW-1185">Reference proteome</keyword>
<dbReference type="PROSITE" id="PS50082">
    <property type="entry name" value="WD_REPEATS_2"/>
    <property type="match status" value="6"/>
</dbReference>
<dbReference type="CDD" id="cd00200">
    <property type="entry name" value="WD40"/>
    <property type="match status" value="1"/>
</dbReference>
<dbReference type="InterPro" id="IPR015943">
    <property type="entry name" value="WD40/YVTN_repeat-like_dom_sf"/>
</dbReference>
<dbReference type="GO" id="GO:0051015">
    <property type="term" value="F:actin filament binding"/>
    <property type="evidence" value="ECO:0007669"/>
    <property type="project" value="TreeGrafter"/>
</dbReference>
<proteinExistence type="inferred from homology"/>
<dbReference type="KEGG" id="aten:116298675"/>
<accession>A0A6P8ICY5</accession>
<evidence type="ECO:0000256" key="2">
    <source>
        <dbReference type="ARBA" id="ARBA00022737"/>
    </source>
</evidence>
<dbReference type="GO" id="GO:0040011">
    <property type="term" value="P:locomotion"/>
    <property type="evidence" value="ECO:0007669"/>
    <property type="project" value="TreeGrafter"/>
</dbReference>
<dbReference type="GO" id="GO:0030834">
    <property type="term" value="P:regulation of actin filament depolymerization"/>
    <property type="evidence" value="ECO:0007669"/>
    <property type="project" value="UniProtKB-ARBA"/>
</dbReference>
<dbReference type="OrthoDB" id="2306at2759"/>
<evidence type="ECO:0000313" key="6">
    <source>
        <dbReference type="Proteomes" id="UP000515163"/>
    </source>
</evidence>
<dbReference type="PANTHER" id="PTHR19856:SF0">
    <property type="entry name" value="WD REPEAT-CONTAINING PROTEIN 1"/>
    <property type="match status" value="1"/>
</dbReference>
<dbReference type="Gene3D" id="2.130.10.10">
    <property type="entry name" value="YVTN repeat-like/Quinoprotein amine dehydrogenase"/>
    <property type="match status" value="2"/>
</dbReference>
<dbReference type="GO" id="GO:0030864">
    <property type="term" value="C:cortical actin cytoskeleton"/>
    <property type="evidence" value="ECO:0007669"/>
    <property type="project" value="TreeGrafter"/>
</dbReference>
<evidence type="ECO:0000313" key="7">
    <source>
        <dbReference type="RefSeq" id="XP_031563060.1"/>
    </source>
</evidence>
<feature type="repeat" description="WD" evidence="5">
    <location>
        <begin position="54"/>
        <end position="95"/>
    </location>
</feature>
<dbReference type="Pfam" id="PF00400">
    <property type="entry name" value="WD40"/>
    <property type="match status" value="6"/>
</dbReference>
<feature type="repeat" description="WD" evidence="5">
    <location>
        <begin position="528"/>
        <end position="560"/>
    </location>
</feature>
<dbReference type="InterPro" id="IPR001680">
    <property type="entry name" value="WD40_rpt"/>
</dbReference>
<dbReference type="PANTHER" id="PTHR19856">
    <property type="entry name" value="WD-REPEATCONTAINING PROTEIN WDR1"/>
    <property type="match status" value="1"/>
</dbReference>
<evidence type="ECO:0000256" key="3">
    <source>
        <dbReference type="ARBA" id="ARBA00038366"/>
    </source>
</evidence>
<comment type="similarity">
    <text evidence="3">Belongs to the WD repeat AIP1 family.</text>
</comment>
<evidence type="ECO:0000256" key="4">
    <source>
        <dbReference type="ARBA" id="ARBA00067845"/>
    </source>
</evidence>
<protein>
    <recommendedName>
        <fullName evidence="4">Actin-interacting protein 1</fullName>
    </recommendedName>
</protein>
<dbReference type="FunFam" id="2.130.10.10:FF:000102">
    <property type="entry name" value="Actin-interacting protein 1"/>
    <property type="match status" value="1"/>
</dbReference>
<dbReference type="PROSITE" id="PS50294">
    <property type="entry name" value="WD_REPEATS_REGION"/>
    <property type="match status" value="4"/>
</dbReference>
<keyword evidence="2" id="KW-0677">Repeat</keyword>
<feature type="repeat" description="WD" evidence="5">
    <location>
        <begin position="573"/>
        <end position="607"/>
    </location>
</feature>
<feature type="repeat" description="WD" evidence="5">
    <location>
        <begin position="234"/>
        <end position="275"/>
    </location>
</feature>
<name>A0A6P8ICY5_ACTTE</name>
<dbReference type="GO" id="GO:0030833">
    <property type="term" value="P:regulation of actin filament polymerization"/>
    <property type="evidence" value="ECO:0007669"/>
    <property type="project" value="UniProtKB-ARBA"/>
</dbReference>
<keyword evidence="1 5" id="KW-0853">WD repeat</keyword>
<evidence type="ECO:0000256" key="1">
    <source>
        <dbReference type="ARBA" id="ARBA00022574"/>
    </source>
</evidence>
<dbReference type="SUPFAM" id="SSF50978">
    <property type="entry name" value="WD40 repeat-like"/>
    <property type="match status" value="2"/>
</dbReference>
<dbReference type="AlphaFoldDB" id="A0A6P8ICY5"/>
<gene>
    <name evidence="7" type="primary">LOC116298675</name>
</gene>
<dbReference type="FunFam" id="2.130.10.10:FF:000167">
    <property type="entry name" value="Actin-interacting protein 1"/>
    <property type="match status" value="1"/>
</dbReference>
<feature type="repeat" description="WD" evidence="5">
    <location>
        <begin position="185"/>
        <end position="226"/>
    </location>
</feature>
<dbReference type="InParanoid" id="A0A6P8ICY5"/>
<evidence type="ECO:0000256" key="5">
    <source>
        <dbReference type="PROSITE-ProRule" id="PRU00221"/>
    </source>
</evidence>
<dbReference type="Proteomes" id="UP000515163">
    <property type="component" value="Unplaced"/>
</dbReference>
<dbReference type="RefSeq" id="XP_031563060.1">
    <property type="nucleotide sequence ID" value="XM_031707200.1"/>
</dbReference>